<accession>A0AC61QRC8</accession>
<comment type="caution">
    <text evidence="1">The sequence shown here is derived from an EMBL/GenBank/DDBJ whole genome shotgun (WGS) entry which is preliminary data.</text>
</comment>
<keyword evidence="2" id="KW-1185">Reference proteome</keyword>
<name>A0AC61QRC8_9BACT</name>
<organism evidence="1 2">
    <name type="scientific">Palleniella muris</name>
    <dbReference type="NCBI Taxonomy" id="3038145"/>
    <lineage>
        <taxon>Bacteria</taxon>
        <taxon>Pseudomonadati</taxon>
        <taxon>Bacteroidota</taxon>
        <taxon>Bacteroidia</taxon>
        <taxon>Bacteroidales</taxon>
        <taxon>Prevotellaceae</taxon>
        <taxon>Palleniella</taxon>
    </lineage>
</organism>
<dbReference type="Proteomes" id="UP000308886">
    <property type="component" value="Unassembled WGS sequence"/>
</dbReference>
<sequence length="648" mass="73061">MNTQKYIADLVKKIAKYNEEYRKGTPQISDAEYDKLIDELKEFDPGNKWFQHIEPAIVNKDRKVKLPIPMKSLNKVKSAADIKQWLSSMAIPKTAKLVITPKFDGVSWLRDEISKKVYSRGGADNEGQDCSPHYDLLALHKEDGASDLHYTFGELVFDCKTWEQELAGRTSDSTGEKFKSPRNTVAGFINRDEPSELLRHTTFYRYGVSEQDLDNFQTYTQLFQTLCEKYHQHIYGTVVTVAELDEAKLAELFKEWRKDFYIDGLVIYLDDILLWKTIGRQQTTGNPLYAIAYKHPDFTDVFETTVKGIDWKISKAGALKPVVSIDAVDTGDCTMENPTGYNAKYIFENSIGSGARIAVTRSGGVIPKILNVMEEATAETMIKQRDSLLYCPDCGQPTKWNDSKVELICTNPECPGIRLAKIVHFYTTLEAEQIGEETILKMFKVGYNTLQRILDITFDELMLIDGFGESIANVILAANKKIRDGVDIIKLMHASDCFLGIGQVKAKSIVSNLSENDRFAFTHGYVFTEEGFDQTPQFLALNKTMQSFLKGIVPFYDFVARNKLKILPMEEPKKATGNKYAGMKICFTGVRDKELEAEIAAQGGEIVNSVSKNTTHLIMADINSSSSKAVKAKSLDIPIFTIETFKQL</sequence>
<protein>
    <submittedName>
        <fullName evidence="1">BRCA1 C Terminus (BRCT) domain protein</fullName>
    </submittedName>
</protein>
<proteinExistence type="predicted"/>
<gene>
    <name evidence="1" type="ORF">E5358_05535</name>
</gene>
<evidence type="ECO:0000313" key="2">
    <source>
        <dbReference type="Proteomes" id="UP000308886"/>
    </source>
</evidence>
<evidence type="ECO:0000313" key="1">
    <source>
        <dbReference type="EMBL" id="TGX82799.1"/>
    </source>
</evidence>
<dbReference type="EMBL" id="SRZC01000007">
    <property type="protein sequence ID" value="TGX82799.1"/>
    <property type="molecule type" value="Genomic_DNA"/>
</dbReference>
<reference evidence="1" key="1">
    <citation type="submission" date="2019-04" db="EMBL/GenBank/DDBJ databases">
        <title>Microbes associate with the intestines of laboratory mice.</title>
        <authorList>
            <person name="Navarre W."/>
            <person name="Wong E."/>
            <person name="Huang K."/>
            <person name="Tropini C."/>
            <person name="Ng K."/>
            <person name="Yu B."/>
        </authorList>
    </citation>
    <scope>NUCLEOTIDE SEQUENCE</scope>
    <source>
        <strain evidence="1">NM73_A23</strain>
    </source>
</reference>